<keyword evidence="11" id="KW-1185">Reference proteome</keyword>
<name>A0AAP2RBC4_9EURY</name>
<feature type="transmembrane region" description="Helical" evidence="7">
    <location>
        <begin position="87"/>
        <end position="108"/>
    </location>
</feature>
<dbReference type="GO" id="GO:0005886">
    <property type="term" value="C:plasma membrane"/>
    <property type="evidence" value="ECO:0007669"/>
    <property type="project" value="TreeGrafter"/>
</dbReference>
<evidence type="ECO:0000256" key="1">
    <source>
        <dbReference type="ARBA" id="ARBA00004141"/>
    </source>
</evidence>
<dbReference type="PANTHER" id="PTHR43840:SF15">
    <property type="entry name" value="MITOCHONDRIAL METAL TRANSPORTER 1-RELATED"/>
    <property type="match status" value="1"/>
</dbReference>
<evidence type="ECO:0000256" key="7">
    <source>
        <dbReference type="SAM" id="Phobius"/>
    </source>
</evidence>
<reference evidence="10 11" key="1">
    <citation type="submission" date="2017-11" db="EMBL/GenBank/DDBJ databases">
        <title>Isolation and Characterization of Family Methanocellaceae Species from Potential Methane Hydrate Area Offshore Southwestern Taiwan.</title>
        <authorList>
            <person name="Zhang W.-L."/>
            <person name="Chen W.-C."/>
            <person name="Lai M.-C."/>
            <person name="Chen S.-C."/>
        </authorList>
    </citation>
    <scope>NUCLEOTIDE SEQUENCE [LARGE SCALE GENOMIC DNA]</scope>
    <source>
        <strain evidence="10 11">CWC-04</strain>
    </source>
</reference>
<dbReference type="EMBL" id="PGCK01000002">
    <property type="protein sequence ID" value="MCD1294188.1"/>
    <property type="molecule type" value="Genomic_DNA"/>
</dbReference>
<evidence type="ECO:0000259" key="8">
    <source>
        <dbReference type="Pfam" id="PF01545"/>
    </source>
</evidence>
<evidence type="ECO:0000313" key="10">
    <source>
        <dbReference type="EMBL" id="MCD1294188.1"/>
    </source>
</evidence>
<dbReference type="Pfam" id="PF16916">
    <property type="entry name" value="ZT_dimer"/>
    <property type="match status" value="1"/>
</dbReference>
<dbReference type="NCBIfam" id="TIGR01297">
    <property type="entry name" value="CDF"/>
    <property type="match status" value="1"/>
</dbReference>
<evidence type="ECO:0000256" key="3">
    <source>
        <dbReference type="ARBA" id="ARBA00022448"/>
    </source>
</evidence>
<dbReference type="Pfam" id="PF01545">
    <property type="entry name" value="Cation_efflux"/>
    <property type="match status" value="1"/>
</dbReference>
<dbReference type="Gene3D" id="1.20.1510.10">
    <property type="entry name" value="Cation efflux protein transmembrane domain"/>
    <property type="match status" value="1"/>
</dbReference>
<organism evidence="10 11">
    <name type="scientific">Methanooceanicella nereidis</name>
    <dbReference type="NCBI Taxonomy" id="2052831"/>
    <lineage>
        <taxon>Archaea</taxon>
        <taxon>Methanobacteriati</taxon>
        <taxon>Methanobacteriota</taxon>
        <taxon>Stenosarchaea group</taxon>
        <taxon>Methanomicrobia</taxon>
        <taxon>Methanocellales</taxon>
        <taxon>Methanocellaceae</taxon>
        <taxon>Methanooceanicella</taxon>
    </lineage>
</organism>
<dbReference type="AlphaFoldDB" id="A0AAP2RBC4"/>
<proteinExistence type="inferred from homology"/>
<comment type="caution">
    <text evidence="10">The sequence shown here is derived from an EMBL/GenBank/DDBJ whole genome shotgun (WGS) entry which is preliminary data.</text>
</comment>
<keyword evidence="5 7" id="KW-1133">Transmembrane helix</keyword>
<protein>
    <submittedName>
        <fullName evidence="10">Cation transporter</fullName>
    </submittedName>
</protein>
<feature type="domain" description="Cation efflux protein transmembrane" evidence="8">
    <location>
        <begin position="19"/>
        <end position="211"/>
    </location>
</feature>
<feature type="transmembrane region" description="Helical" evidence="7">
    <location>
        <begin position="120"/>
        <end position="142"/>
    </location>
</feature>
<evidence type="ECO:0000259" key="9">
    <source>
        <dbReference type="Pfam" id="PF16916"/>
    </source>
</evidence>
<dbReference type="InterPro" id="IPR002524">
    <property type="entry name" value="Cation_efflux"/>
</dbReference>
<dbReference type="GO" id="GO:0015086">
    <property type="term" value="F:cadmium ion transmembrane transporter activity"/>
    <property type="evidence" value="ECO:0007669"/>
    <property type="project" value="TreeGrafter"/>
</dbReference>
<evidence type="ECO:0000256" key="6">
    <source>
        <dbReference type="ARBA" id="ARBA00023136"/>
    </source>
</evidence>
<feature type="domain" description="Cation efflux protein cytoplasmic" evidence="9">
    <location>
        <begin position="220"/>
        <end position="291"/>
    </location>
</feature>
<dbReference type="InterPro" id="IPR036837">
    <property type="entry name" value="Cation_efflux_CTD_sf"/>
</dbReference>
<dbReference type="GO" id="GO:0015093">
    <property type="term" value="F:ferrous iron transmembrane transporter activity"/>
    <property type="evidence" value="ECO:0007669"/>
    <property type="project" value="TreeGrafter"/>
</dbReference>
<dbReference type="Proteomes" id="UP001320159">
    <property type="component" value="Unassembled WGS sequence"/>
</dbReference>
<dbReference type="GO" id="GO:0015341">
    <property type="term" value="F:zinc efflux antiporter activity"/>
    <property type="evidence" value="ECO:0007669"/>
    <property type="project" value="TreeGrafter"/>
</dbReference>
<sequence length="301" mass="33603">MNFKIPDLPQYYRQVRFVLIITLFLNLFVSIAKLIVGYMANSMSLIADGIHSFSDGMSNITGLIGISLASRPRDATHPYGHQKFETIAALAISIMLVLVSLNILYSAINRLMNPVSPDVTIISFAVIIFTIIVNVFVSRYEFKEGTRLKSDILLSDSAHTGSDVLVSLTVLISLIASYFGFSLLDSIASLLIALLILKVAFQIFTKNAHILTDHAVLNPEDIERLVSDAPGVKTCHNIRTRGMEDHIFVDLHLTLSGNTTVFRQHEIVHHVEDKIKTHIPGVKEVYIHIEPVETELWPEKD</sequence>
<comment type="similarity">
    <text evidence="2">Belongs to the cation diffusion facilitator (CDF) transporter (TC 2.A.4) family.</text>
</comment>
<evidence type="ECO:0000256" key="5">
    <source>
        <dbReference type="ARBA" id="ARBA00022989"/>
    </source>
</evidence>
<dbReference type="Gene3D" id="3.30.70.1350">
    <property type="entry name" value="Cation efflux protein, cytoplasmic domain"/>
    <property type="match status" value="1"/>
</dbReference>
<keyword evidence="4 7" id="KW-0812">Transmembrane</keyword>
<comment type="subcellular location">
    <subcellularLocation>
        <location evidence="1">Membrane</location>
        <topology evidence="1">Multi-pass membrane protein</topology>
    </subcellularLocation>
</comment>
<dbReference type="PANTHER" id="PTHR43840">
    <property type="entry name" value="MITOCHONDRIAL METAL TRANSPORTER 1-RELATED"/>
    <property type="match status" value="1"/>
</dbReference>
<dbReference type="FunFam" id="1.20.1510.10:FF:000006">
    <property type="entry name" value="Divalent cation efflux transporter"/>
    <property type="match status" value="1"/>
</dbReference>
<feature type="transmembrane region" description="Helical" evidence="7">
    <location>
        <begin position="15"/>
        <end position="36"/>
    </location>
</feature>
<dbReference type="GO" id="GO:0006882">
    <property type="term" value="P:intracellular zinc ion homeostasis"/>
    <property type="evidence" value="ECO:0007669"/>
    <property type="project" value="TreeGrafter"/>
</dbReference>
<accession>A0AAP2RBC4</accession>
<dbReference type="InterPro" id="IPR027470">
    <property type="entry name" value="Cation_efflux_CTD"/>
</dbReference>
<evidence type="ECO:0000256" key="2">
    <source>
        <dbReference type="ARBA" id="ARBA00008114"/>
    </source>
</evidence>
<gene>
    <name evidence="10" type="ORF">CUJ83_04160</name>
</gene>
<keyword evidence="3" id="KW-0813">Transport</keyword>
<evidence type="ECO:0000313" key="11">
    <source>
        <dbReference type="Proteomes" id="UP001320159"/>
    </source>
</evidence>
<dbReference type="SUPFAM" id="SSF160240">
    <property type="entry name" value="Cation efflux protein cytoplasmic domain-like"/>
    <property type="match status" value="1"/>
</dbReference>
<dbReference type="InterPro" id="IPR058533">
    <property type="entry name" value="Cation_efflux_TM"/>
</dbReference>
<keyword evidence="6 7" id="KW-0472">Membrane</keyword>
<evidence type="ECO:0000256" key="4">
    <source>
        <dbReference type="ARBA" id="ARBA00022692"/>
    </source>
</evidence>
<dbReference type="InterPro" id="IPR050291">
    <property type="entry name" value="CDF_Transporter"/>
</dbReference>
<dbReference type="SUPFAM" id="SSF161111">
    <property type="entry name" value="Cation efflux protein transmembrane domain-like"/>
    <property type="match status" value="1"/>
</dbReference>
<dbReference type="InterPro" id="IPR027469">
    <property type="entry name" value="Cation_efflux_TMD_sf"/>
</dbReference>
<dbReference type="RefSeq" id="WP_230740917.1">
    <property type="nucleotide sequence ID" value="NZ_PGCK01000002.1"/>
</dbReference>